<dbReference type="PROSITE" id="PS00635">
    <property type="entry name" value="PILI_CHAPERONE"/>
    <property type="match status" value="1"/>
</dbReference>
<evidence type="ECO:0000256" key="8">
    <source>
        <dbReference type="SAM" id="SignalP"/>
    </source>
</evidence>
<evidence type="ECO:0000259" key="9">
    <source>
        <dbReference type="Pfam" id="PF00345"/>
    </source>
</evidence>
<dbReference type="SUPFAM" id="SSF49584">
    <property type="entry name" value="Periplasmic chaperone C-domain"/>
    <property type="match status" value="1"/>
</dbReference>
<protein>
    <submittedName>
        <fullName evidence="11">Fimbrial chaperone protein</fullName>
    </submittedName>
</protein>
<dbReference type="InterPro" id="IPR016147">
    <property type="entry name" value="Pili_assmbl_chaperone_N"/>
</dbReference>
<evidence type="ECO:0000256" key="7">
    <source>
        <dbReference type="RuleBase" id="RU003918"/>
    </source>
</evidence>
<accession>A0A0T9LZC4</accession>
<dbReference type="RefSeq" id="WP_042568640.1">
    <property type="nucleotide sequence ID" value="NZ_CABHXU010000160.1"/>
</dbReference>
<feature type="domain" description="Pili assembly chaperone C-terminal" evidence="10">
    <location>
        <begin position="164"/>
        <end position="220"/>
    </location>
</feature>
<evidence type="ECO:0000313" key="12">
    <source>
        <dbReference type="Proteomes" id="UP000038750"/>
    </source>
</evidence>
<comment type="subcellular location">
    <subcellularLocation>
        <location evidence="1 7">Periplasm</location>
    </subcellularLocation>
</comment>
<feature type="domain" description="Pili assembly chaperone N-terminal" evidence="9">
    <location>
        <begin position="23"/>
        <end position="140"/>
    </location>
</feature>
<dbReference type="Pfam" id="PF02753">
    <property type="entry name" value="PapD_C"/>
    <property type="match status" value="1"/>
</dbReference>
<keyword evidence="3" id="KW-1029">Fimbrium biogenesis</keyword>
<keyword evidence="4 8" id="KW-0732">Signal</keyword>
<evidence type="ECO:0000259" key="10">
    <source>
        <dbReference type="Pfam" id="PF02753"/>
    </source>
</evidence>
<dbReference type="InterPro" id="IPR008962">
    <property type="entry name" value="PapD-like_sf"/>
</dbReference>
<dbReference type="FunFam" id="2.60.40.10:FF:000458">
    <property type="entry name" value="Molecular chaperone FimC"/>
    <property type="match status" value="1"/>
</dbReference>
<comment type="similarity">
    <text evidence="2 7">Belongs to the periplasmic pilus chaperone family.</text>
</comment>
<organism evidence="11 12">
    <name type="scientific">Yersinia intermedia</name>
    <dbReference type="NCBI Taxonomy" id="631"/>
    <lineage>
        <taxon>Bacteria</taxon>
        <taxon>Pseudomonadati</taxon>
        <taxon>Pseudomonadota</taxon>
        <taxon>Gammaproteobacteria</taxon>
        <taxon>Enterobacterales</taxon>
        <taxon>Yersiniaceae</taxon>
        <taxon>Yersinia</taxon>
    </lineage>
</organism>
<dbReference type="PANTHER" id="PTHR30251:SF6">
    <property type="entry name" value="FIMBRIAL CHAPERONE YFCS-RELATED"/>
    <property type="match status" value="1"/>
</dbReference>
<name>A0A0T9LZC4_YERIN</name>
<dbReference type="InterPro" id="IPR001829">
    <property type="entry name" value="Pili_assmbl_chaperone_bac"/>
</dbReference>
<keyword evidence="5" id="KW-0574">Periplasm</keyword>
<dbReference type="Proteomes" id="UP000038750">
    <property type="component" value="Unassembled WGS sequence"/>
</dbReference>
<proteinExistence type="inferred from homology"/>
<gene>
    <name evidence="11" type="primary">papD_4</name>
    <name evidence="11" type="ORF">ERS008530_01085</name>
</gene>
<dbReference type="KEGG" id="yin:CH53_1201"/>
<dbReference type="Pfam" id="PF00345">
    <property type="entry name" value="PapD_N"/>
    <property type="match status" value="1"/>
</dbReference>
<keyword evidence="6 7" id="KW-0143">Chaperone</keyword>
<dbReference type="STRING" id="631.CH53_1201"/>
<dbReference type="PANTHER" id="PTHR30251">
    <property type="entry name" value="PILUS ASSEMBLY CHAPERONE"/>
    <property type="match status" value="1"/>
</dbReference>
<evidence type="ECO:0000256" key="5">
    <source>
        <dbReference type="ARBA" id="ARBA00022764"/>
    </source>
</evidence>
<dbReference type="InterPro" id="IPR050643">
    <property type="entry name" value="Periplasmic_pilus_chap"/>
</dbReference>
<dbReference type="PRINTS" id="PR00969">
    <property type="entry name" value="CHAPERONPILI"/>
</dbReference>
<dbReference type="InterPro" id="IPR013783">
    <property type="entry name" value="Ig-like_fold"/>
</dbReference>
<dbReference type="GO" id="GO:0071555">
    <property type="term" value="P:cell wall organization"/>
    <property type="evidence" value="ECO:0007669"/>
    <property type="project" value="InterPro"/>
</dbReference>
<evidence type="ECO:0000313" key="11">
    <source>
        <dbReference type="EMBL" id="CNF40249.1"/>
    </source>
</evidence>
<evidence type="ECO:0000256" key="6">
    <source>
        <dbReference type="ARBA" id="ARBA00023186"/>
    </source>
</evidence>
<dbReference type="AlphaFoldDB" id="A0A0T9LZC4"/>
<dbReference type="InterPro" id="IPR036316">
    <property type="entry name" value="Pili_assmbl_chap_C_dom_sf"/>
</dbReference>
<feature type="chain" id="PRO_5006692906" evidence="8">
    <location>
        <begin position="22"/>
        <end position="240"/>
    </location>
</feature>
<evidence type="ECO:0000256" key="1">
    <source>
        <dbReference type="ARBA" id="ARBA00004418"/>
    </source>
</evidence>
<evidence type="ECO:0000256" key="2">
    <source>
        <dbReference type="ARBA" id="ARBA00007399"/>
    </source>
</evidence>
<evidence type="ECO:0000256" key="4">
    <source>
        <dbReference type="ARBA" id="ARBA00022729"/>
    </source>
</evidence>
<reference evidence="11 12" key="1">
    <citation type="submission" date="2015-03" db="EMBL/GenBank/DDBJ databases">
        <authorList>
            <person name="Murphy D."/>
        </authorList>
    </citation>
    <scope>NUCLEOTIDE SEQUENCE [LARGE SCALE GENOMIC DNA]</scope>
    <source>
        <strain evidence="11 12">BR165/97</strain>
    </source>
</reference>
<dbReference type="InterPro" id="IPR016148">
    <property type="entry name" value="Pili_assmbl_chaperone_C"/>
</dbReference>
<dbReference type="SUPFAM" id="SSF49354">
    <property type="entry name" value="PapD-like"/>
    <property type="match status" value="1"/>
</dbReference>
<feature type="signal peptide" evidence="8">
    <location>
        <begin position="1"/>
        <end position="21"/>
    </location>
</feature>
<dbReference type="Gene3D" id="2.60.40.10">
    <property type="entry name" value="Immunoglobulins"/>
    <property type="match status" value="2"/>
</dbReference>
<dbReference type="EMBL" id="CPZJ01000004">
    <property type="protein sequence ID" value="CNF40249.1"/>
    <property type="molecule type" value="Genomic_DNA"/>
</dbReference>
<sequence length="240" mass="27496">MIKRITFIFSAMILLSTHVQASLTVDRTRVIYDMEKPGVSVVVENTDTKDPFLLQTWIESSQGEKITEPLVALPLLQRIEPGQKKQIRINSVNQTAQLPQDRETLFYFNVLGIPPKSRLENVVEVVIQSRFKLFYRPKGLVKYPDYDWQKKLTLAREGNSLVLTNPTPYHVVIININDSMQKVKDFPEIIIKPLSNVRYPLTAQQKTASEMVLTYMDDYGTPNVLKYQCSGMTCSLKSQP</sequence>
<evidence type="ECO:0000256" key="3">
    <source>
        <dbReference type="ARBA" id="ARBA00022558"/>
    </source>
</evidence>
<dbReference type="GO" id="GO:0030288">
    <property type="term" value="C:outer membrane-bounded periplasmic space"/>
    <property type="evidence" value="ECO:0007669"/>
    <property type="project" value="InterPro"/>
</dbReference>
<dbReference type="InterPro" id="IPR018046">
    <property type="entry name" value="Pili_assmbl_chaperone_CS"/>
</dbReference>